<gene>
    <name evidence="1" type="ORF">DMH04_41830</name>
</gene>
<evidence type="ECO:0000313" key="1">
    <source>
        <dbReference type="EMBL" id="RSM73029.1"/>
    </source>
</evidence>
<dbReference type="EMBL" id="QHKI01000057">
    <property type="protein sequence ID" value="RSM73029.1"/>
    <property type="molecule type" value="Genomic_DNA"/>
</dbReference>
<name>A0A428YTW7_KIBAR</name>
<dbReference type="PANTHER" id="PTHR30173">
    <property type="entry name" value="SIGMA 19 FACTOR"/>
    <property type="match status" value="1"/>
</dbReference>
<dbReference type="GO" id="GO:0016987">
    <property type="term" value="F:sigma factor activity"/>
    <property type="evidence" value="ECO:0007669"/>
    <property type="project" value="TreeGrafter"/>
</dbReference>
<dbReference type="Proteomes" id="UP000287547">
    <property type="component" value="Unassembled WGS sequence"/>
</dbReference>
<evidence type="ECO:0000313" key="2">
    <source>
        <dbReference type="Proteomes" id="UP000287547"/>
    </source>
</evidence>
<dbReference type="InterPro" id="IPR052704">
    <property type="entry name" value="ECF_Sigma-70_Domain"/>
</dbReference>
<reference evidence="1 2" key="1">
    <citation type="submission" date="2018-05" db="EMBL/GenBank/DDBJ databases">
        <title>Evolution of GPA BGCs.</title>
        <authorList>
            <person name="Waglechner N."/>
            <person name="Wright G.D."/>
        </authorList>
    </citation>
    <scope>NUCLEOTIDE SEQUENCE [LARGE SCALE GENOMIC DNA]</scope>
    <source>
        <strain evidence="1 2">A82846</strain>
    </source>
</reference>
<sequence>MSDEAQPRLVEAHETEPVQDVEAWATVVVARRALDTLRSARVRREQYVGPWLPEPWLQGPDPAERSAWVLHDLFGMEFTLGLAIAGTDRFDFVLSLTVDNDRVSRVDFVRAPEKLASLRKGTR</sequence>
<comment type="caution">
    <text evidence="1">The sequence shown here is derived from an EMBL/GenBank/DDBJ whole genome shotgun (WGS) entry which is preliminary data.</text>
</comment>
<accession>A0A428YTW7</accession>
<dbReference type="AlphaFoldDB" id="A0A428YTW7"/>
<protein>
    <submittedName>
        <fullName evidence="1">Uncharacterized protein</fullName>
    </submittedName>
</protein>
<dbReference type="PANTHER" id="PTHR30173:SF36">
    <property type="entry name" value="ECF RNA POLYMERASE SIGMA FACTOR SIGJ"/>
    <property type="match status" value="1"/>
</dbReference>
<organism evidence="1 2">
    <name type="scientific">Kibdelosporangium aridum</name>
    <dbReference type="NCBI Taxonomy" id="2030"/>
    <lineage>
        <taxon>Bacteria</taxon>
        <taxon>Bacillati</taxon>
        <taxon>Actinomycetota</taxon>
        <taxon>Actinomycetes</taxon>
        <taxon>Pseudonocardiales</taxon>
        <taxon>Pseudonocardiaceae</taxon>
        <taxon>Kibdelosporangium</taxon>
    </lineage>
</organism>
<proteinExistence type="predicted"/>
<dbReference type="RefSeq" id="WP_037271669.1">
    <property type="nucleotide sequence ID" value="NZ_QHKI01000057.1"/>
</dbReference>
<dbReference type="OrthoDB" id="3211555at2"/>